<dbReference type="AlphaFoldDB" id="A0A410RVI0"/>
<dbReference type="InterPro" id="IPR041261">
    <property type="entry name" value="R2K_2"/>
</dbReference>
<dbReference type="SUPFAM" id="SSF56059">
    <property type="entry name" value="Glutathione synthetase ATP-binding domain-like"/>
    <property type="match status" value="1"/>
</dbReference>
<organism evidence="2 3">
    <name type="scientific">Corallococcus coralloides</name>
    <name type="common">Myxococcus coralloides</name>
    <dbReference type="NCBI Taxonomy" id="184914"/>
    <lineage>
        <taxon>Bacteria</taxon>
        <taxon>Pseudomonadati</taxon>
        <taxon>Myxococcota</taxon>
        <taxon>Myxococcia</taxon>
        <taxon>Myxococcales</taxon>
        <taxon>Cystobacterineae</taxon>
        <taxon>Myxococcaceae</taxon>
        <taxon>Corallococcus</taxon>
    </lineage>
</organism>
<evidence type="ECO:0000313" key="2">
    <source>
        <dbReference type="EMBL" id="QAT85920.1"/>
    </source>
</evidence>
<gene>
    <name evidence="2" type="ORF">EJ065_4367</name>
</gene>
<dbReference type="Proteomes" id="UP000288758">
    <property type="component" value="Chromosome"/>
</dbReference>
<sequence>MVRCAFIQELGSGRMEPEMRALLDELQGRHVSVETFTAKKLSRGQIPLARDALVAGDVPTVLGALKQLGIPAPETHDYPPSLNSFLHRRVWRSTVRDLKAAVLQEAGPPVFAKPHGRRKRFTGHVFASVEDLLYLERASASTEILCSEVVRWQSEFRVFVVHGAVVGTRHYGGDPAHRIDEEQVRRAVQMLEESGEGTAGYAVDFGVLESGQTAIVEWNDGFSLGAYGLGQGSYTDLTLARWLELVRPG</sequence>
<proteinExistence type="predicted"/>
<dbReference type="Pfam" id="PF18299">
    <property type="entry name" value="R2K_2"/>
    <property type="match status" value="1"/>
</dbReference>
<accession>A0A410RVI0</accession>
<protein>
    <recommendedName>
        <fullName evidence="1">ATP-grasp domain-containing protein</fullName>
    </recommendedName>
</protein>
<evidence type="ECO:0000313" key="3">
    <source>
        <dbReference type="Proteomes" id="UP000288758"/>
    </source>
</evidence>
<dbReference type="EMBL" id="CP034669">
    <property type="protein sequence ID" value="QAT85920.1"/>
    <property type="molecule type" value="Genomic_DNA"/>
</dbReference>
<reference evidence="2 3" key="1">
    <citation type="submission" date="2018-12" db="EMBL/GenBank/DDBJ databases">
        <title>Complete Genome Sequence of the Corallopyronin A producing Myxobacterium Corallococcus coralloides B035.</title>
        <authorList>
            <person name="Bouhired S.M."/>
            <person name="Rupp O."/>
            <person name="Blom J."/>
            <person name="Schaeberle T.F."/>
            <person name="Kehraus S."/>
            <person name="Schiefer A."/>
            <person name="Pfarr K."/>
            <person name="Goesmann A."/>
            <person name="Hoerauf A."/>
            <person name="Koenig G.M."/>
        </authorList>
    </citation>
    <scope>NUCLEOTIDE SEQUENCE [LARGE SCALE GENOMIC DNA]</scope>
    <source>
        <strain evidence="2 3">B035</strain>
    </source>
</reference>
<feature type="domain" description="ATP-grasp" evidence="1">
    <location>
        <begin position="85"/>
        <end position="237"/>
    </location>
</feature>
<evidence type="ECO:0000259" key="1">
    <source>
        <dbReference type="Pfam" id="PF18299"/>
    </source>
</evidence>
<name>A0A410RVI0_CORCK</name>